<sequence length="170" mass="18664">MGILDIVLGLLLLYGLYTGFKNGLFVEIASIIALIAGLYGAIHFSYIAGEYLSQNMQWNERYINITAFIITFAIIVLVVQLAAKFLTKIADFAMLGLLNKLAGAIFGTLKVAVIIGALLIFFERANSSVNLVHSDTLEKSILYEPIKEIGALVFSKVLKGTDKDNKNEEE</sequence>
<evidence type="ECO:0000256" key="5">
    <source>
        <dbReference type="SAM" id="Phobius"/>
    </source>
</evidence>
<evidence type="ECO:0000256" key="3">
    <source>
        <dbReference type="ARBA" id="ARBA00022989"/>
    </source>
</evidence>
<protein>
    <submittedName>
        <fullName evidence="6">CvpA family protein</fullName>
    </submittedName>
</protein>
<keyword evidence="3 5" id="KW-1133">Transmembrane helix</keyword>
<dbReference type="RefSeq" id="WP_188314484.1">
    <property type="nucleotide sequence ID" value="NZ_JABTCG010000004.1"/>
</dbReference>
<comment type="subcellular location">
    <subcellularLocation>
        <location evidence="1">Membrane</location>
        <topology evidence="1">Multi-pass membrane protein</topology>
    </subcellularLocation>
</comment>
<evidence type="ECO:0000313" key="6">
    <source>
        <dbReference type="EMBL" id="MBD0851362.1"/>
    </source>
</evidence>
<evidence type="ECO:0000313" key="7">
    <source>
        <dbReference type="Proteomes" id="UP000598350"/>
    </source>
</evidence>
<proteinExistence type="predicted"/>
<evidence type="ECO:0000256" key="2">
    <source>
        <dbReference type="ARBA" id="ARBA00022692"/>
    </source>
</evidence>
<accession>A0ABR7VCK7</accession>
<keyword evidence="4 5" id="KW-0472">Membrane</keyword>
<keyword evidence="2 5" id="KW-0812">Transmembrane</keyword>
<feature type="transmembrane region" description="Helical" evidence="5">
    <location>
        <begin position="101"/>
        <end position="122"/>
    </location>
</feature>
<evidence type="ECO:0000256" key="1">
    <source>
        <dbReference type="ARBA" id="ARBA00004141"/>
    </source>
</evidence>
<dbReference type="PANTHER" id="PTHR37306:SF1">
    <property type="entry name" value="COLICIN V PRODUCTION PROTEIN"/>
    <property type="match status" value="1"/>
</dbReference>
<dbReference type="InterPro" id="IPR003825">
    <property type="entry name" value="Colicin-V_CvpA"/>
</dbReference>
<dbReference type="PANTHER" id="PTHR37306">
    <property type="entry name" value="COLICIN V PRODUCTION PROTEIN"/>
    <property type="match status" value="1"/>
</dbReference>
<feature type="transmembrane region" description="Helical" evidence="5">
    <location>
        <begin position="28"/>
        <end position="49"/>
    </location>
</feature>
<reference evidence="6 7" key="1">
    <citation type="submission" date="2020-05" db="EMBL/GenBank/DDBJ databases">
        <title>The draft genome sequence of Maribacter arenosus CAU 1321.</title>
        <authorList>
            <person name="Mu L."/>
        </authorList>
    </citation>
    <scope>NUCLEOTIDE SEQUENCE [LARGE SCALE GENOMIC DNA]</scope>
    <source>
        <strain evidence="6 7">CAU 1321</strain>
    </source>
</reference>
<dbReference type="EMBL" id="JABTCG010000004">
    <property type="protein sequence ID" value="MBD0851362.1"/>
    <property type="molecule type" value="Genomic_DNA"/>
</dbReference>
<dbReference type="Pfam" id="PF02674">
    <property type="entry name" value="Colicin_V"/>
    <property type="match status" value="1"/>
</dbReference>
<dbReference type="Proteomes" id="UP000598350">
    <property type="component" value="Unassembled WGS sequence"/>
</dbReference>
<keyword evidence="7" id="KW-1185">Reference proteome</keyword>
<name>A0ABR7VCK7_9FLAO</name>
<feature type="transmembrane region" description="Helical" evidence="5">
    <location>
        <begin position="61"/>
        <end position="81"/>
    </location>
</feature>
<organism evidence="6 7">
    <name type="scientific">Maribacter arenosus</name>
    <dbReference type="NCBI Taxonomy" id="1854708"/>
    <lineage>
        <taxon>Bacteria</taxon>
        <taxon>Pseudomonadati</taxon>
        <taxon>Bacteroidota</taxon>
        <taxon>Flavobacteriia</taxon>
        <taxon>Flavobacteriales</taxon>
        <taxon>Flavobacteriaceae</taxon>
        <taxon>Maribacter</taxon>
    </lineage>
</organism>
<gene>
    <name evidence="6" type="ORF">HPE63_11845</name>
</gene>
<evidence type="ECO:0000256" key="4">
    <source>
        <dbReference type="ARBA" id="ARBA00023136"/>
    </source>
</evidence>
<comment type="caution">
    <text evidence="6">The sequence shown here is derived from an EMBL/GenBank/DDBJ whole genome shotgun (WGS) entry which is preliminary data.</text>
</comment>